<reference evidence="1" key="2">
    <citation type="submission" date="2015-03" db="UniProtKB">
        <authorList>
            <consortium name="EnsemblPlants"/>
        </authorList>
    </citation>
    <scope>IDENTIFICATION</scope>
</reference>
<evidence type="ECO:0000313" key="2">
    <source>
        <dbReference type="Proteomes" id="UP000026960"/>
    </source>
</evidence>
<proteinExistence type="predicted"/>
<keyword evidence="2" id="KW-1185">Reference proteome</keyword>
<protein>
    <submittedName>
        <fullName evidence="1">Uncharacterized protein</fullName>
    </submittedName>
</protein>
<organism evidence="1">
    <name type="scientific">Oryza barthii</name>
    <dbReference type="NCBI Taxonomy" id="65489"/>
    <lineage>
        <taxon>Eukaryota</taxon>
        <taxon>Viridiplantae</taxon>
        <taxon>Streptophyta</taxon>
        <taxon>Embryophyta</taxon>
        <taxon>Tracheophyta</taxon>
        <taxon>Spermatophyta</taxon>
        <taxon>Magnoliopsida</taxon>
        <taxon>Liliopsida</taxon>
        <taxon>Poales</taxon>
        <taxon>Poaceae</taxon>
        <taxon>BOP clade</taxon>
        <taxon>Oryzoideae</taxon>
        <taxon>Oryzeae</taxon>
        <taxon>Oryzinae</taxon>
        <taxon>Oryza</taxon>
    </lineage>
</organism>
<evidence type="ECO:0000313" key="1">
    <source>
        <dbReference type="EnsemblPlants" id="OBART12G13610.1"/>
    </source>
</evidence>
<dbReference type="HOGENOM" id="CLU_2853262_0_0_1"/>
<dbReference type="Proteomes" id="UP000026960">
    <property type="component" value="Chromosome 12"/>
</dbReference>
<accession>A0A0D3HV05</accession>
<dbReference type="Gramene" id="OBART12G13600.1">
    <property type="protein sequence ID" value="OBART12G13600.1"/>
    <property type="gene ID" value="OBART12G13600"/>
</dbReference>
<name>A0A0D3HV05_9ORYZ</name>
<dbReference type="PaxDb" id="65489-OBART12G13600.1"/>
<dbReference type="AlphaFoldDB" id="A0A0D3HV05"/>
<reference evidence="1" key="1">
    <citation type="journal article" date="2009" name="Rice">
        <title>De Novo Next Generation Sequencing of Plant Genomes.</title>
        <authorList>
            <person name="Rounsley S."/>
            <person name="Marri P.R."/>
            <person name="Yu Y."/>
            <person name="He R."/>
            <person name="Sisneros N."/>
            <person name="Goicoechea J.L."/>
            <person name="Lee S.J."/>
            <person name="Angelova A."/>
            <person name="Kudrna D."/>
            <person name="Luo M."/>
            <person name="Affourtit J."/>
            <person name="Desany B."/>
            <person name="Knight J."/>
            <person name="Niazi F."/>
            <person name="Egholm M."/>
            <person name="Wing R.A."/>
        </authorList>
    </citation>
    <scope>NUCLEOTIDE SEQUENCE [LARGE SCALE GENOMIC DNA]</scope>
    <source>
        <strain evidence="1">IRGC 105608</strain>
    </source>
</reference>
<dbReference type="Gramene" id="OBART12G13610.1">
    <property type="protein sequence ID" value="OBART12G13610.1"/>
    <property type="gene ID" value="OBART12G13610"/>
</dbReference>
<dbReference type="EnsemblPlants" id="OBART12G13600.1">
    <property type="protein sequence ID" value="OBART12G13600.1"/>
    <property type="gene ID" value="OBART12G13600"/>
</dbReference>
<sequence>MTKTTTMTGLEGGGSITATIGRGGSIVLGLGAMTTGSGDSEAQGWRIEHRIHREGWIHHPWPWER</sequence>
<dbReference type="EnsemblPlants" id="OBART12G13610.1">
    <property type="protein sequence ID" value="OBART12G13610.1"/>
    <property type="gene ID" value="OBART12G13610"/>
</dbReference>